<evidence type="ECO:0008006" key="3">
    <source>
        <dbReference type="Google" id="ProtNLM"/>
    </source>
</evidence>
<protein>
    <recommendedName>
        <fullName evidence="3">Cold-shock protein</fullName>
    </recommendedName>
</protein>
<dbReference type="InterPro" id="IPR056946">
    <property type="entry name" value="YmcF-like"/>
</dbReference>
<comment type="caution">
    <text evidence="1">The sequence shown here is derived from an EMBL/GenBank/DDBJ whole genome shotgun (WGS) entry which is preliminary data.</text>
</comment>
<name>A0AAW7CQB4_9GAMM</name>
<dbReference type="Pfam" id="PF23641">
    <property type="entry name" value="YmcF-like"/>
    <property type="match status" value="1"/>
</dbReference>
<proteinExistence type="predicted"/>
<sequence>MFKCPCYRGSQYRTSQFDVSVNNPGGAKCIFCKNVMTAQMC</sequence>
<accession>A0AAW7CQB4</accession>
<dbReference type="Proteomes" id="UP001224739">
    <property type="component" value="Unassembled WGS sequence"/>
</dbReference>
<gene>
    <name evidence="1" type="ORF">QSH02_02690</name>
</gene>
<evidence type="ECO:0000313" key="1">
    <source>
        <dbReference type="EMBL" id="MDL5353749.1"/>
    </source>
</evidence>
<reference evidence="1" key="1">
    <citation type="submission" date="2023-06" db="EMBL/GenBank/DDBJ databases">
        <title>Acute promotion of culturable opportunistic pathogens and persistent increase of antibiotic resistance following antibiotic exposure in mouse gut microbiota.</title>
        <authorList>
            <person name="Li L."/>
            <person name="Wang B."/>
            <person name="Sun Y."/>
            <person name="Wang M."/>
            <person name="Xu H."/>
        </authorList>
    </citation>
    <scope>NUCLEOTIDE SEQUENCE</scope>
    <source>
        <strain evidence="1">EPA10_1</strain>
    </source>
</reference>
<dbReference type="AlphaFoldDB" id="A0AAW7CQB4"/>
<evidence type="ECO:0000313" key="2">
    <source>
        <dbReference type="Proteomes" id="UP001224739"/>
    </source>
</evidence>
<organism evidence="1 2">
    <name type="scientific">Proteus faecis</name>
    <dbReference type="NCBI Taxonomy" id="2050967"/>
    <lineage>
        <taxon>Bacteria</taxon>
        <taxon>Pseudomonadati</taxon>
        <taxon>Pseudomonadota</taxon>
        <taxon>Gammaproteobacteria</taxon>
        <taxon>Enterobacterales</taxon>
        <taxon>Morganellaceae</taxon>
        <taxon>Proteus</taxon>
    </lineage>
</organism>
<dbReference type="EMBL" id="JASVWL010000001">
    <property type="protein sequence ID" value="MDL5353749.1"/>
    <property type="molecule type" value="Genomic_DNA"/>
</dbReference>